<protein>
    <submittedName>
        <fullName evidence="2">Uncharacterized protein</fullName>
    </submittedName>
</protein>
<dbReference type="PANTHER" id="PTHR21564">
    <property type="entry name" value="BRAKELESS PROTEIN"/>
    <property type="match status" value="1"/>
</dbReference>
<feature type="region of interest" description="Disordered" evidence="1">
    <location>
        <begin position="608"/>
        <end position="657"/>
    </location>
</feature>
<feature type="compositionally biased region" description="Basic and acidic residues" evidence="1">
    <location>
        <begin position="1"/>
        <end position="48"/>
    </location>
</feature>
<dbReference type="AlphaFoldDB" id="A0A0B7B2Z0"/>
<sequence length="1058" mass="114990">EKPEKKEKTAIVERMKVKERQKVKEQQRTSGRDSKDSLDDDIPLKEIANKANNQINANKVDSNVNKDRSEEDSSNNSNDGSSGSNISATVNSRVEPQIVLTKADIVIQKEPISPSVVCIPANKKTDSNLMDVTNSASSLVPCILSTSESLHSGGVSIESVQSKDSLPVVTTSKSQVYNITPTNSVAGVTLTTQACPTISVVTAQTVPLLTSAPCQTSTTTSTSVLGVTMTTDRQNNGNNKNFMKSITSARPIVPAPSPQMAVSGNPHSLTMNSLSSVQAHGSTLKPIQPKPTIMGDFSIVSSALSDLSKEKHRKLKKKKDISESTAVGASNPLSKGQIPPRESGNTALDLPSHDDLYKCERTAVIKNSNPSKPYEASSPSNDMPKLSFQSSLNPHKQQCSFTSETSLTGGSRIAVPPSTLPVSSNVDCKSTINDDVHSPAYSDISDANDSNSPLQQDSPKKDSSLKKDGQVNGPQHLGPDNSSLSQHYGNIFYYGGPSNYLPHGINPQMASPTLTDGLIKKDVMEEKRPSSSNENPHDKKEGARCMQETDLQQKSLINYFAHLHGVSPAAVHLQYNLGGYNPAPMDSYTVLAQQAIDQQKRIIQQQEMTIKSEDGSGKRTPSGTQSTNRAVRSGYESSGKHNMGVDMLESQLDQRRSNDRDQILRDKHNDMHQTLKENIEIKSHHMGHNQELQNYHMMKQQHHQHQQNEMFRAQMYQQQKQKMPEIQRQEKRKSPPELTSTASYSSGVISRNPLENKPMELIPHDMIKKEVIHGKDSSRLDVVDSKRFEIKEENIKPVLPSSSSTSMDMAFKTRSPSQSNTVNIPQASSTSSSSSAQSSLQSSVVAAASSSLPVSLVSSLPSTAAAFPYTPYYPHFRPMQLDNVYRNLSPHIIGYASAQHGYIHPSQLAYRMPVVDADGKSPDSVESVRADGPGLVNSSGYAPVHKIHELHDKGRPSPGGHSPAPTKSSSGDNLNSSSPSTPGPPVEKVKDKQREYSSSPPTQRHVHTHHHTHVMSAFPPIYTPDAFSMFGHPAAAAAATIQTASHPFPPPPPPPSKL</sequence>
<dbReference type="InterPro" id="IPR040010">
    <property type="entry name" value="ZN608/ZN609"/>
</dbReference>
<feature type="region of interest" description="Disordered" evidence="1">
    <location>
        <begin position="798"/>
        <end position="835"/>
    </location>
</feature>
<feature type="region of interest" description="Disordered" evidence="1">
    <location>
        <begin position="917"/>
        <end position="1011"/>
    </location>
</feature>
<feature type="region of interest" description="Disordered" evidence="1">
    <location>
        <begin position="367"/>
        <end position="483"/>
    </location>
</feature>
<feature type="compositionally biased region" description="Basic residues" evidence="1">
    <location>
        <begin position="310"/>
        <end position="319"/>
    </location>
</feature>
<feature type="non-terminal residue" evidence="2">
    <location>
        <position position="1"/>
    </location>
</feature>
<dbReference type="GO" id="GO:0006357">
    <property type="term" value="P:regulation of transcription by RNA polymerase II"/>
    <property type="evidence" value="ECO:0007669"/>
    <property type="project" value="TreeGrafter"/>
</dbReference>
<accession>A0A0B7B2Z0</accession>
<feature type="compositionally biased region" description="Basic and acidic residues" evidence="1">
    <location>
        <begin position="722"/>
        <end position="735"/>
    </location>
</feature>
<feature type="compositionally biased region" description="Low complexity" evidence="1">
    <location>
        <begin position="74"/>
        <end position="85"/>
    </location>
</feature>
<feature type="compositionally biased region" description="Polar residues" evidence="1">
    <location>
        <begin position="323"/>
        <end position="334"/>
    </location>
</feature>
<evidence type="ECO:0000256" key="1">
    <source>
        <dbReference type="SAM" id="MobiDB-lite"/>
    </source>
</evidence>
<feature type="compositionally biased region" description="Polar residues" evidence="1">
    <location>
        <begin position="445"/>
        <end position="456"/>
    </location>
</feature>
<feature type="compositionally biased region" description="Polar residues" evidence="1">
    <location>
        <begin position="420"/>
        <end position="431"/>
    </location>
</feature>
<dbReference type="GO" id="GO:0005634">
    <property type="term" value="C:nucleus"/>
    <property type="evidence" value="ECO:0007669"/>
    <property type="project" value="TreeGrafter"/>
</dbReference>
<feature type="region of interest" description="Disordered" evidence="1">
    <location>
        <begin position="716"/>
        <end position="757"/>
    </location>
</feature>
<feature type="compositionally biased region" description="Polar residues" evidence="1">
    <location>
        <begin position="367"/>
        <end position="409"/>
    </location>
</feature>
<feature type="compositionally biased region" description="Basic and acidic residues" evidence="1">
    <location>
        <begin position="458"/>
        <end position="469"/>
    </location>
</feature>
<feature type="compositionally biased region" description="Pro residues" evidence="1">
    <location>
        <begin position="1047"/>
        <end position="1058"/>
    </location>
</feature>
<feature type="compositionally biased region" description="Basic and acidic residues" evidence="1">
    <location>
        <begin position="917"/>
        <end position="929"/>
    </location>
</feature>
<name>A0A0B7B2Z0_9EUPU</name>
<feature type="region of interest" description="Disordered" evidence="1">
    <location>
        <begin position="1037"/>
        <end position="1058"/>
    </location>
</feature>
<dbReference type="EMBL" id="HACG01039801">
    <property type="protein sequence ID" value="CEK86666.1"/>
    <property type="molecule type" value="Transcribed_RNA"/>
</dbReference>
<reference evidence="2" key="1">
    <citation type="submission" date="2014-12" db="EMBL/GenBank/DDBJ databases">
        <title>Insight into the proteome of Arion vulgaris.</title>
        <authorList>
            <person name="Aradska J."/>
            <person name="Bulat T."/>
            <person name="Smidak R."/>
            <person name="Sarate P."/>
            <person name="Gangsoo J."/>
            <person name="Sialana F."/>
            <person name="Bilban M."/>
            <person name="Lubec G."/>
        </authorList>
    </citation>
    <scope>NUCLEOTIDE SEQUENCE</scope>
    <source>
        <tissue evidence="2">Skin</tissue>
    </source>
</reference>
<feature type="region of interest" description="Disordered" evidence="1">
    <location>
        <begin position="310"/>
        <end position="352"/>
    </location>
</feature>
<feature type="compositionally biased region" description="Basic and acidic residues" evidence="1">
    <location>
        <begin position="946"/>
        <end position="955"/>
    </location>
</feature>
<feature type="compositionally biased region" description="Polar residues" evidence="1">
    <location>
        <begin position="737"/>
        <end position="749"/>
    </location>
</feature>
<proteinExistence type="predicted"/>
<feature type="compositionally biased region" description="Polar residues" evidence="1">
    <location>
        <begin position="814"/>
        <end position="826"/>
    </location>
</feature>
<feature type="region of interest" description="Disordered" evidence="1">
    <location>
        <begin position="1"/>
        <end position="89"/>
    </location>
</feature>
<feature type="compositionally biased region" description="Low complexity" evidence="1">
    <location>
        <begin position="49"/>
        <end position="59"/>
    </location>
</feature>
<feature type="compositionally biased region" description="Low complexity" evidence="1">
    <location>
        <begin position="968"/>
        <end position="980"/>
    </location>
</feature>
<feature type="compositionally biased region" description="Polar residues" evidence="1">
    <location>
        <begin position="619"/>
        <end position="630"/>
    </location>
</feature>
<dbReference type="PANTHER" id="PTHR21564:SF5">
    <property type="entry name" value="SCRIBBLER, ISOFORM J"/>
    <property type="match status" value="1"/>
</dbReference>
<gene>
    <name evidence="2" type="primary">ORF155024</name>
</gene>
<evidence type="ECO:0000313" key="2">
    <source>
        <dbReference type="EMBL" id="CEK86666.1"/>
    </source>
</evidence>
<organism evidence="2">
    <name type="scientific">Arion vulgaris</name>
    <dbReference type="NCBI Taxonomy" id="1028688"/>
    <lineage>
        <taxon>Eukaryota</taxon>
        <taxon>Metazoa</taxon>
        <taxon>Spiralia</taxon>
        <taxon>Lophotrochozoa</taxon>
        <taxon>Mollusca</taxon>
        <taxon>Gastropoda</taxon>
        <taxon>Heterobranchia</taxon>
        <taxon>Euthyneura</taxon>
        <taxon>Panpulmonata</taxon>
        <taxon>Eupulmonata</taxon>
        <taxon>Stylommatophora</taxon>
        <taxon>Helicina</taxon>
        <taxon>Arionoidea</taxon>
        <taxon>Arionidae</taxon>
        <taxon>Arion</taxon>
    </lineage>
</organism>